<keyword evidence="3" id="KW-1185">Reference proteome</keyword>
<comment type="caution">
    <text evidence="2">The sequence shown here is derived from an EMBL/GenBank/DDBJ whole genome shotgun (WGS) entry which is preliminary data.</text>
</comment>
<sequence>LLSPPLITPLIDPSRMSRLFVLFFLALFTVSFSQEYSDSALGIQSWKRSPSAKWMRFGKRSPNAKWMRFGKRSPSDKWMRFGKRSALMEDDVDY</sequence>
<organism evidence="2 3">
    <name type="scientific">Pristionchus fissidentatus</name>
    <dbReference type="NCBI Taxonomy" id="1538716"/>
    <lineage>
        <taxon>Eukaryota</taxon>
        <taxon>Metazoa</taxon>
        <taxon>Ecdysozoa</taxon>
        <taxon>Nematoda</taxon>
        <taxon>Chromadorea</taxon>
        <taxon>Rhabditida</taxon>
        <taxon>Rhabditina</taxon>
        <taxon>Diplogasteromorpha</taxon>
        <taxon>Diplogasteroidea</taxon>
        <taxon>Neodiplogasteridae</taxon>
        <taxon>Pristionchus</taxon>
    </lineage>
</organism>
<proteinExistence type="predicted"/>
<feature type="chain" id="PRO_5043574105" evidence="1">
    <location>
        <begin position="34"/>
        <end position="94"/>
    </location>
</feature>
<accession>A0AAV5WZH8</accession>
<evidence type="ECO:0000256" key="1">
    <source>
        <dbReference type="SAM" id="SignalP"/>
    </source>
</evidence>
<dbReference type="EMBL" id="BTSY01000007">
    <property type="protein sequence ID" value="GMT36045.1"/>
    <property type="molecule type" value="Genomic_DNA"/>
</dbReference>
<feature type="non-terminal residue" evidence="2">
    <location>
        <position position="1"/>
    </location>
</feature>
<dbReference type="Proteomes" id="UP001432322">
    <property type="component" value="Unassembled WGS sequence"/>
</dbReference>
<keyword evidence="1" id="KW-0732">Signal</keyword>
<dbReference type="AlphaFoldDB" id="A0AAV5WZH8"/>
<reference evidence="2" key="1">
    <citation type="submission" date="2023-10" db="EMBL/GenBank/DDBJ databases">
        <title>Genome assembly of Pristionchus species.</title>
        <authorList>
            <person name="Yoshida K."/>
            <person name="Sommer R.J."/>
        </authorList>
    </citation>
    <scope>NUCLEOTIDE SEQUENCE</scope>
    <source>
        <strain evidence="2">RS5133</strain>
    </source>
</reference>
<evidence type="ECO:0000313" key="2">
    <source>
        <dbReference type="EMBL" id="GMT36045.1"/>
    </source>
</evidence>
<gene>
    <name evidence="2" type="ORF">PFISCL1PPCAC_27342</name>
</gene>
<feature type="signal peptide" evidence="1">
    <location>
        <begin position="1"/>
        <end position="33"/>
    </location>
</feature>
<evidence type="ECO:0000313" key="3">
    <source>
        <dbReference type="Proteomes" id="UP001432322"/>
    </source>
</evidence>
<protein>
    <submittedName>
        <fullName evidence="2">Uncharacterized protein</fullName>
    </submittedName>
</protein>
<name>A0AAV5WZH8_9BILA</name>